<comment type="caution">
    <text evidence="3">The sequence shown here is derived from an EMBL/GenBank/DDBJ whole genome shotgun (WGS) entry which is preliminary data.</text>
</comment>
<keyword evidence="1" id="KW-0732">Signal</keyword>
<feature type="domain" description="Protein kinase" evidence="2">
    <location>
        <begin position="1"/>
        <end position="143"/>
    </location>
</feature>
<keyword evidence="4" id="KW-1185">Reference proteome</keyword>
<dbReference type="PROSITE" id="PS50011">
    <property type="entry name" value="PROTEIN_KINASE_DOM"/>
    <property type="match status" value="1"/>
</dbReference>
<sequence>MDDNGYAFGLAKLLMPNQSKTYTGLRGTRGYVAPEWVWNVPITVKADVYSFGIMLFEIVCCRRNMEADVPENEQFLADWVYDCFKANEVEMLVRNEEVTKSKLERMVKVGLWCIQDEELSRPSTKEVILMLEGRVNIPDPPLLRSFLRSPDPLLLGSFVTSP</sequence>
<dbReference type="InterPro" id="IPR000719">
    <property type="entry name" value="Prot_kinase_dom"/>
</dbReference>
<organism evidence="3 4">
    <name type="scientific">Hibiscus sabdariffa</name>
    <name type="common">roselle</name>
    <dbReference type="NCBI Taxonomy" id="183260"/>
    <lineage>
        <taxon>Eukaryota</taxon>
        <taxon>Viridiplantae</taxon>
        <taxon>Streptophyta</taxon>
        <taxon>Embryophyta</taxon>
        <taxon>Tracheophyta</taxon>
        <taxon>Spermatophyta</taxon>
        <taxon>Magnoliopsida</taxon>
        <taxon>eudicotyledons</taxon>
        <taxon>Gunneridae</taxon>
        <taxon>Pentapetalae</taxon>
        <taxon>rosids</taxon>
        <taxon>malvids</taxon>
        <taxon>Malvales</taxon>
        <taxon>Malvaceae</taxon>
        <taxon>Malvoideae</taxon>
        <taxon>Hibiscus</taxon>
    </lineage>
</organism>
<evidence type="ECO:0000313" key="3">
    <source>
        <dbReference type="EMBL" id="KAK8564344.1"/>
    </source>
</evidence>
<accession>A0ABR2EQR6</accession>
<dbReference type="Gene3D" id="1.10.510.10">
    <property type="entry name" value="Transferase(Phosphotransferase) domain 1"/>
    <property type="match status" value="1"/>
</dbReference>
<dbReference type="Proteomes" id="UP001472677">
    <property type="component" value="Unassembled WGS sequence"/>
</dbReference>
<protein>
    <recommendedName>
        <fullName evidence="2">Protein kinase domain-containing protein</fullName>
    </recommendedName>
</protein>
<dbReference type="EMBL" id="JBBPBM010000011">
    <property type="protein sequence ID" value="KAK8564344.1"/>
    <property type="molecule type" value="Genomic_DNA"/>
</dbReference>
<dbReference type="SUPFAM" id="SSF56112">
    <property type="entry name" value="Protein kinase-like (PK-like)"/>
    <property type="match status" value="1"/>
</dbReference>
<evidence type="ECO:0000259" key="2">
    <source>
        <dbReference type="PROSITE" id="PS50011"/>
    </source>
</evidence>
<gene>
    <name evidence="3" type="ORF">V6N12_036470</name>
</gene>
<name>A0ABR2EQR6_9ROSI</name>
<evidence type="ECO:0000256" key="1">
    <source>
        <dbReference type="ARBA" id="ARBA00022729"/>
    </source>
</evidence>
<dbReference type="PANTHER" id="PTHR47976">
    <property type="entry name" value="G-TYPE LECTIN S-RECEPTOR-LIKE SERINE/THREONINE-PROTEIN KINASE SD2-5"/>
    <property type="match status" value="1"/>
</dbReference>
<evidence type="ECO:0000313" key="4">
    <source>
        <dbReference type="Proteomes" id="UP001472677"/>
    </source>
</evidence>
<dbReference type="InterPro" id="IPR051343">
    <property type="entry name" value="G-type_lectin_kinases/EP1-like"/>
</dbReference>
<reference evidence="3 4" key="1">
    <citation type="journal article" date="2024" name="G3 (Bethesda)">
        <title>Genome assembly of Hibiscus sabdariffa L. provides insights into metabolisms of medicinal natural products.</title>
        <authorList>
            <person name="Kim T."/>
        </authorList>
    </citation>
    <scope>NUCLEOTIDE SEQUENCE [LARGE SCALE GENOMIC DNA]</scope>
    <source>
        <strain evidence="3">TK-2024</strain>
        <tissue evidence="3">Old leaves</tissue>
    </source>
</reference>
<dbReference type="Pfam" id="PF00069">
    <property type="entry name" value="Pkinase"/>
    <property type="match status" value="1"/>
</dbReference>
<proteinExistence type="predicted"/>
<dbReference type="PANTHER" id="PTHR47976:SF102">
    <property type="entry name" value="G-TYPE LECTIN S-RECEPTOR-LIKE SERINE_THREONINE-PROTEIN KINASE LECRK3"/>
    <property type="match status" value="1"/>
</dbReference>
<dbReference type="InterPro" id="IPR011009">
    <property type="entry name" value="Kinase-like_dom_sf"/>
</dbReference>